<evidence type="ECO:0000313" key="3">
    <source>
        <dbReference type="EMBL" id="CAF1200645.1"/>
    </source>
</evidence>
<dbReference type="EMBL" id="CAJOBA010035779">
    <property type="protein sequence ID" value="CAF4010628.1"/>
    <property type="molecule type" value="Genomic_DNA"/>
</dbReference>
<dbReference type="GO" id="GO:0005737">
    <property type="term" value="C:cytoplasm"/>
    <property type="evidence" value="ECO:0007669"/>
    <property type="project" value="TreeGrafter"/>
</dbReference>
<dbReference type="GO" id="GO:0016491">
    <property type="term" value="F:oxidoreductase activity"/>
    <property type="evidence" value="ECO:0007669"/>
    <property type="project" value="TreeGrafter"/>
</dbReference>
<dbReference type="InterPro" id="IPR036291">
    <property type="entry name" value="NAD(P)-bd_dom_sf"/>
</dbReference>
<accession>A0A814TUN1</accession>
<evidence type="ECO:0000256" key="1">
    <source>
        <dbReference type="SAM" id="MobiDB-lite"/>
    </source>
</evidence>
<evidence type="ECO:0000313" key="6">
    <source>
        <dbReference type="Proteomes" id="UP000663829"/>
    </source>
</evidence>
<dbReference type="Proteomes" id="UP000663829">
    <property type="component" value="Unassembled WGS sequence"/>
</dbReference>
<proteinExistence type="predicted"/>
<evidence type="ECO:0000313" key="2">
    <source>
        <dbReference type="EMBL" id="CAF1164779.1"/>
    </source>
</evidence>
<dbReference type="Proteomes" id="UP000682733">
    <property type="component" value="Unassembled WGS sequence"/>
</dbReference>
<feature type="region of interest" description="Disordered" evidence="1">
    <location>
        <begin position="1"/>
        <end position="25"/>
    </location>
</feature>
<dbReference type="PANTHER" id="PTHR43544">
    <property type="entry name" value="SHORT-CHAIN DEHYDROGENASE/REDUCTASE"/>
    <property type="match status" value="1"/>
</dbReference>
<organism evidence="2 6">
    <name type="scientific">Didymodactylos carnosus</name>
    <dbReference type="NCBI Taxonomy" id="1234261"/>
    <lineage>
        <taxon>Eukaryota</taxon>
        <taxon>Metazoa</taxon>
        <taxon>Spiralia</taxon>
        <taxon>Gnathifera</taxon>
        <taxon>Rotifera</taxon>
        <taxon>Eurotatoria</taxon>
        <taxon>Bdelloidea</taxon>
        <taxon>Philodinida</taxon>
        <taxon>Philodinidae</taxon>
        <taxon>Didymodactylos</taxon>
    </lineage>
</organism>
<evidence type="ECO:0008006" key="7">
    <source>
        <dbReference type="Google" id="ProtNLM"/>
    </source>
</evidence>
<evidence type="ECO:0000313" key="5">
    <source>
        <dbReference type="EMBL" id="CAF4010628.1"/>
    </source>
</evidence>
<dbReference type="InterPro" id="IPR002347">
    <property type="entry name" value="SDR_fam"/>
</dbReference>
<dbReference type="EMBL" id="CAJNOK010014245">
    <property type="protein sequence ID" value="CAF1200645.1"/>
    <property type="molecule type" value="Genomic_DNA"/>
</dbReference>
<evidence type="ECO:0000313" key="4">
    <source>
        <dbReference type="EMBL" id="CAF3928402.1"/>
    </source>
</evidence>
<keyword evidence="6" id="KW-1185">Reference proteome</keyword>
<sequence>MINSKRKHSETDKVDNNPIQTSQEETDCAVQHKGISAADISICASVLSAFDDKNSFLSVKSSEYAILRPLVYRLFTLDKKYKAERRRDRRQEFKTNDQKKKSLTVLRSSRAKALKHLQLQNILVPDGVVVETKDSPTPELFKQVLNLPIMCYICKVKYNTLHFFYDRLCPTCADFNYQKRSQTVDMSNKIALVTGGRIKIGYRVVLKLLRSNCFVISTTRFPVDFVRRLKAETDYDQWKLNIHVYGVDFRFIDVVENFCQLLLDKYDKLDIIINNACQTVRRPAPFYAHLIAHERVNYALLSSDEHYILGNNNEFWQHQSIAYSSRQNQQLAITASHEDEGTLTSLCCESTQINHVPVSPTSVVRDFPLAAYDVNQQQIDLRTQNSWTMKLGDLSTVEINEVLTINTLVPFILNSRLKSLMSKRQDDMKFIINVSAMEGSFSRRNKTDKHPHTNAAKAALNMMTRTSANDYVKSNIYMVSVDTGWINSENPVHMAMRIMQKQDFQTPLDEEDGASRILDPIVTAFHNIANGVTELNIPYGYFLKDYKKCQW</sequence>
<gene>
    <name evidence="2" type="ORF">GPM918_LOCUS21869</name>
    <name evidence="3" type="ORF">OVA965_LOCUS23969</name>
    <name evidence="4" type="ORF">SRO942_LOCUS21867</name>
    <name evidence="5" type="ORF">TMI583_LOCUS24690</name>
</gene>
<protein>
    <recommendedName>
        <fullName evidence="7">Oxidoreductase</fullName>
    </recommendedName>
</protein>
<dbReference type="InterPro" id="IPR051468">
    <property type="entry name" value="Fungal_SecMetab_SDRs"/>
</dbReference>
<dbReference type="EMBL" id="CAJNOQ010007323">
    <property type="protein sequence ID" value="CAF1164779.1"/>
    <property type="molecule type" value="Genomic_DNA"/>
</dbReference>
<dbReference type="Proteomes" id="UP000677228">
    <property type="component" value="Unassembled WGS sequence"/>
</dbReference>
<dbReference type="EMBL" id="CAJOBC010007323">
    <property type="protein sequence ID" value="CAF3928402.1"/>
    <property type="molecule type" value="Genomic_DNA"/>
</dbReference>
<dbReference type="Gene3D" id="3.40.50.720">
    <property type="entry name" value="NAD(P)-binding Rossmann-like Domain"/>
    <property type="match status" value="2"/>
</dbReference>
<name>A0A814TUN1_9BILA</name>
<dbReference type="OrthoDB" id="5296at2759"/>
<dbReference type="Proteomes" id="UP000681722">
    <property type="component" value="Unassembled WGS sequence"/>
</dbReference>
<dbReference type="PANTHER" id="PTHR43544:SF2">
    <property type="entry name" value="OXIDOREDUCTASE"/>
    <property type="match status" value="1"/>
</dbReference>
<reference evidence="2" key="1">
    <citation type="submission" date="2021-02" db="EMBL/GenBank/DDBJ databases">
        <authorList>
            <person name="Nowell W R."/>
        </authorList>
    </citation>
    <scope>NUCLEOTIDE SEQUENCE</scope>
</reference>
<comment type="caution">
    <text evidence="2">The sequence shown here is derived from an EMBL/GenBank/DDBJ whole genome shotgun (WGS) entry which is preliminary data.</text>
</comment>
<dbReference type="SUPFAM" id="SSF51735">
    <property type="entry name" value="NAD(P)-binding Rossmann-fold domains"/>
    <property type="match status" value="1"/>
</dbReference>
<dbReference type="AlphaFoldDB" id="A0A814TUN1"/>
<dbReference type="Pfam" id="PF00106">
    <property type="entry name" value="adh_short"/>
    <property type="match status" value="1"/>
</dbReference>